<evidence type="ECO:0000313" key="4">
    <source>
        <dbReference type="Proteomes" id="UP001156881"/>
    </source>
</evidence>
<reference evidence="1" key="4">
    <citation type="submission" date="2023-01" db="EMBL/GenBank/DDBJ databases">
        <title>Draft genome sequence of Methylobacterium brachythecii strain NBRC 107710.</title>
        <authorList>
            <person name="Sun Q."/>
            <person name="Mori K."/>
        </authorList>
    </citation>
    <scope>NUCLEOTIDE SEQUENCE</scope>
    <source>
        <strain evidence="1">NBRC 107710</strain>
    </source>
</reference>
<dbReference type="Proteomes" id="UP001156881">
    <property type="component" value="Unassembled WGS sequence"/>
</dbReference>
<evidence type="ECO:0000313" key="1">
    <source>
        <dbReference type="EMBL" id="GLS44337.1"/>
    </source>
</evidence>
<name>A0A7W6AM59_9HYPH</name>
<accession>A0A7W6AM59</accession>
<dbReference type="RefSeq" id="WP_183511465.1">
    <property type="nucleotide sequence ID" value="NZ_BSPG01000011.1"/>
</dbReference>
<comment type="caution">
    <text evidence="2">The sequence shown here is derived from an EMBL/GenBank/DDBJ whole genome shotgun (WGS) entry which is preliminary data.</text>
</comment>
<dbReference type="EMBL" id="JACIDN010000010">
    <property type="protein sequence ID" value="MBB3905156.1"/>
    <property type="molecule type" value="Genomic_DNA"/>
</dbReference>
<sequence>MALVLVAFLCGVIVRTWRQIFIGVAIIWLMVSAWNVVTVASVVSTTSVPNPSGGFAQVAGYLTAELLIMATELLFADTIGHAIRAALSSGRQKPPPDAETV</sequence>
<dbReference type="AlphaFoldDB" id="A0A7W6AM59"/>
<gene>
    <name evidence="1" type="ORF">GCM10007884_23250</name>
    <name evidence="2" type="ORF">GGR33_004684</name>
</gene>
<protein>
    <submittedName>
        <fullName evidence="2">Uncharacterized protein</fullName>
    </submittedName>
</protein>
<proteinExistence type="predicted"/>
<dbReference type="Proteomes" id="UP000517759">
    <property type="component" value="Unassembled WGS sequence"/>
</dbReference>
<reference evidence="1" key="1">
    <citation type="journal article" date="2014" name="Int. J. Syst. Evol. Microbiol.">
        <title>Complete genome of a new Firmicutes species belonging to the dominant human colonic microbiota ('Ruminococcus bicirculans') reveals two chromosomes and a selective capacity to utilize plant glucans.</title>
        <authorList>
            <consortium name="NISC Comparative Sequencing Program"/>
            <person name="Wegmann U."/>
            <person name="Louis P."/>
            <person name="Goesmann A."/>
            <person name="Henrissat B."/>
            <person name="Duncan S.H."/>
            <person name="Flint H.J."/>
        </authorList>
    </citation>
    <scope>NUCLEOTIDE SEQUENCE</scope>
    <source>
        <strain evidence="1">NBRC 107710</strain>
    </source>
</reference>
<evidence type="ECO:0000313" key="2">
    <source>
        <dbReference type="EMBL" id="MBB3905156.1"/>
    </source>
</evidence>
<reference evidence="2 3" key="3">
    <citation type="submission" date="2020-08" db="EMBL/GenBank/DDBJ databases">
        <title>Genomic Encyclopedia of Type Strains, Phase IV (KMG-IV): sequencing the most valuable type-strain genomes for metagenomic binning, comparative biology and taxonomic classification.</title>
        <authorList>
            <person name="Goeker M."/>
        </authorList>
    </citation>
    <scope>NUCLEOTIDE SEQUENCE [LARGE SCALE GENOMIC DNA]</scope>
    <source>
        <strain evidence="2 3">DSM 24105</strain>
    </source>
</reference>
<evidence type="ECO:0000313" key="3">
    <source>
        <dbReference type="Proteomes" id="UP000517759"/>
    </source>
</evidence>
<organism evidence="2 3">
    <name type="scientific">Methylobacterium brachythecii</name>
    <dbReference type="NCBI Taxonomy" id="1176177"/>
    <lineage>
        <taxon>Bacteria</taxon>
        <taxon>Pseudomonadati</taxon>
        <taxon>Pseudomonadota</taxon>
        <taxon>Alphaproteobacteria</taxon>
        <taxon>Hyphomicrobiales</taxon>
        <taxon>Methylobacteriaceae</taxon>
        <taxon>Methylobacterium</taxon>
    </lineage>
</organism>
<dbReference type="EMBL" id="BSPG01000011">
    <property type="protein sequence ID" value="GLS44337.1"/>
    <property type="molecule type" value="Genomic_DNA"/>
</dbReference>
<keyword evidence="4" id="KW-1185">Reference proteome</keyword>
<reference evidence="4" key="2">
    <citation type="journal article" date="2019" name="Int. J. Syst. Evol. Microbiol.">
        <title>The Global Catalogue of Microorganisms (GCM) 10K type strain sequencing project: providing services to taxonomists for standard genome sequencing and annotation.</title>
        <authorList>
            <consortium name="The Broad Institute Genomics Platform"/>
            <consortium name="The Broad Institute Genome Sequencing Center for Infectious Disease"/>
            <person name="Wu L."/>
            <person name="Ma J."/>
        </authorList>
    </citation>
    <scope>NUCLEOTIDE SEQUENCE [LARGE SCALE GENOMIC DNA]</scope>
    <source>
        <strain evidence="4">NBRC 107710</strain>
    </source>
</reference>